<dbReference type="OrthoDB" id="9769191at2"/>
<keyword evidence="7 12" id="KW-0812">Transmembrane</keyword>
<dbReference type="GO" id="GO:0009401">
    <property type="term" value="P:phosphoenolpyruvate-dependent sugar phosphotransferase system"/>
    <property type="evidence" value="ECO:0007669"/>
    <property type="project" value="UniProtKB-KW"/>
</dbReference>
<feature type="transmembrane region" description="Helical" evidence="12">
    <location>
        <begin position="263"/>
        <end position="281"/>
    </location>
</feature>
<dbReference type="KEGG" id="bths:CNY62_04780"/>
<dbReference type="InterPro" id="IPR050558">
    <property type="entry name" value="PTS_Sugar-Specific_Components"/>
</dbReference>
<reference evidence="15 16" key="1">
    <citation type="submission" date="2017-09" db="EMBL/GenBank/DDBJ databases">
        <title>Complete Genome Sequences of Two Strains of the Meat Spoilage Bacterium Brochothrix thermosphacta Isolated from Ground Chicken.</title>
        <authorList>
            <person name="Paoli G.C."/>
            <person name="Wijey C."/>
            <person name="Chen C.-Y."/>
            <person name="Nguyen L."/>
            <person name="Yan X."/>
            <person name="Irwin P.L."/>
        </authorList>
    </citation>
    <scope>NUCLEOTIDE SEQUENCE [LARGE SCALE GENOMIC DNA]</scope>
    <source>
        <strain evidence="15 16">BI</strain>
    </source>
</reference>
<dbReference type="GO" id="GO:0005886">
    <property type="term" value="C:plasma membrane"/>
    <property type="evidence" value="ECO:0007669"/>
    <property type="project" value="UniProtKB-SubCell"/>
</dbReference>
<feature type="transmembrane region" description="Helical" evidence="12">
    <location>
        <begin position="141"/>
        <end position="161"/>
    </location>
</feature>
<evidence type="ECO:0000256" key="7">
    <source>
        <dbReference type="ARBA" id="ARBA00022692"/>
    </source>
</evidence>
<dbReference type="PANTHER" id="PTHR30175">
    <property type="entry name" value="PHOSPHOTRANSFERASE SYSTEM TRANSPORT PROTEIN"/>
    <property type="match status" value="1"/>
</dbReference>
<evidence type="ECO:0000256" key="4">
    <source>
        <dbReference type="ARBA" id="ARBA00022597"/>
    </source>
</evidence>
<accession>A0A1D2LPF7</accession>
<evidence type="ECO:0000256" key="11">
    <source>
        <dbReference type="PROSITE-ProRule" id="PRU00421"/>
    </source>
</evidence>
<dbReference type="AlphaFoldDB" id="A0A1D2LPF7"/>
<dbReference type="Gene3D" id="3.30.1360.60">
    <property type="entry name" value="Glucose permease domain IIB"/>
    <property type="match status" value="1"/>
</dbReference>
<gene>
    <name evidence="15" type="ORF">CNY62_04780</name>
</gene>
<dbReference type="GO" id="GO:0090589">
    <property type="term" value="F:protein-phosphocysteine-trehalose phosphotransferase system transporter activity"/>
    <property type="evidence" value="ECO:0007669"/>
    <property type="project" value="TreeGrafter"/>
</dbReference>
<keyword evidence="3" id="KW-1003">Cell membrane</keyword>
<evidence type="ECO:0000256" key="3">
    <source>
        <dbReference type="ARBA" id="ARBA00022475"/>
    </source>
</evidence>
<dbReference type="InterPro" id="IPR018113">
    <property type="entry name" value="PTrfase_EIIB_Cys"/>
</dbReference>
<evidence type="ECO:0000313" key="15">
    <source>
        <dbReference type="EMBL" id="ATF25760.1"/>
    </source>
</evidence>
<evidence type="ECO:0000259" key="14">
    <source>
        <dbReference type="PROSITE" id="PS51103"/>
    </source>
</evidence>
<feature type="transmembrane region" description="Helical" evidence="12">
    <location>
        <begin position="217"/>
        <end position="243"/>
    </location>
</feature>
<feature type="domain" description="PTS EIIC type-1" evidence="14">
    <location>
        <begin position="102"/>
        <end position="481"/>
    </location>
</feature>
<keyword evidence="4 15" id="KW-0762">Sugar transport</keyword>
<organism evidence="15 16">
    <name type="scientific">Brochothrix thermosphacta</name>
    <name type="common">Microbacterium thermosphactum</name>
    <dbReference type="NCBI Taxonomy" id="2756"/>
    <lineage>
        <taxon>Bacteria</taxon>
        <taxon>Bacillati</taxon>
        <taxon>Bacillota</taxon>
        <taxon>Bacilli</taxon>
        <taxon>Bacillales</taxon>
        <taxon>Listeriaceae</taxon>
        <taxon>Brochothrix</taxon>
    </lineage>
</organism>
<feature type="transmembrane region" description="Helical" evidence="12">
    <location>
        <begin position="375"/>
        <end position="394"/>
    </location>
</feature>
<dbReference type="GO" id="GO:0016301">
    <property type="term" value="F:kinase activity"/>
    <property type="evidence" value="ECO:0007669"/>
    <property type="project" value="UniProtKB-KW"/>
</dbReference>
<feature type="transmembrane region" description="Helical" evidence="12">
    <location>
        <begin position="447"/>
        <end position="468"/>
    </location>
</feature>
<keyword evidence="9 12" id="KW-1133">Transmembrane helix</keyword>
<dbReference type="EMBL" id="CP023483">
    <property type="protein sequence ID" value="ATF25760.1"/>
    <property type="molecule type" value="Genomic_DNA"/>
</dbReference>
<feature type="transmembrane region" description="Helical" evidence="12">
    <location>
        <begin position="287"/>
        <end position="310"/>
    </location>
</feature>
<sequence length="481" mass="51174">MKYTKLVAMIVENVGTKDNINSVVHCTTRLRFKLKDEKKANTDFLKEADGIVTVVQSGGQYQVVIGNHVADVYQELMQQTGLDGQEQVPDDNKGSLLDRFIDLISGIFAPALGLLAATGMIKGLLSLFLTFGWLAETSGTYVVLQALGDSFFYFLPIMLGYTASKKFNVNPFLAMVIGATLVYPSIVGLSPMAMAMAGAGAEPLYTLFSGTIFESPIYVTFLGIPVVMMSYSSSVIPIILAVWFASKVEPFFKKIIPDVVKTFLVPFCSALVVIPITFLVIGPISTWLGTALGAGSLAVYQFSPILAGLIIGGLWQVLVIFGLHWGLVPIAILNIATLGYDPILTLTFAASFAQIGAVLAVVVRTKDKKTKGLGISAFISGIFGVTEPAIYGITLPRKKPFIASCIAGAAGGAVLGLMGTKGYIVGGLGIFGIPSMINPKTGIDSTFYGIFIAIAVAFILAFVLTIVLDKRQGDKSLKATK</sequence>
<dbReference type="PROSITE" id="PS51098">
    <property type="entry name" value="PTS_EIIB_TYPE_1"/>
    <property type="match status" value="1"/>
</dbReference>
<evidence type="ECO:0000256" key="1">
    <source>
        <dbReference type="ARBA" id="ARBA00004651"/>
    </source>
</evidence>
<dbReference type="PROSITE" id="PS51103">
    <property type="entry name" value="PTS_EIIC_TYPE_1"/>
    <property type="match status" value="1"/>
</dbReference>
<dbReference type="GO" id="GO:0015771">
    <property type="term" value="P:trehalose transport"/>
    <property type="evidence" value="ECO:0007669"/>
    <property type="project" value="TreeGrafter"/>
</dbReference>
<keyword evidence="16" id="KW-1185">Reference proteome</keyword>
<dbReference type="FunFam" id="3.30.1360.60:FF:000001">
    <property type="entry name" value="PTS system glucose-specific IIBC component PtsG"/>
    <property type="match status" value="1"/>
</dbReference>
<dbReference type="CDD" id="cd00212">
    <property type="entry name" value="PTS_IIB_glc"/>
    <property type="match status" value="1"/>
</dbReference>
<keyword evidence="2" id="KW-0813">Transport</keyword>
<keyword evidence="10 12" id="KW-0472">Membrane</keyword>
<evidence type="ECO:0000256" key="5">
    <source>
        <dbReference type="ARBA" id="ARBA00022679"/>
    </source>
</evidence>
<evidence type="ECO:0000256" key="9">
    <source>
        <dbReference type="ARBA" id="ARBA00022989"/>
    </source>
</evidence>
<evidence type="ECO:0000256" key="10">
    <source>
        <dbReference type="ARBA" id="ARBA00023136"/>
    </source>
</evidence>
<feature type="transmembrane region" description="Helical" evidence="12">
    <location>
        <begin position="317"/>
        <end position="337"/>
    </location>
</feature>
<keyword evidence="5" id="KW-0808">Transferase</keyword>
<protein>
    <submittedName>
        <fullName evidence="15">PTS sugar transporter</fullName>
    </submittedName>
</protein>
<feature type="transmembrane region" description="Helical" evidence="12">
    <location>
        <begin position="100"/>
        <end position="121"/>
    </location>
</feature>
<name>A0A1D2LPF7_BROTH</name>
<evidence type="ECO:0000313" key="16">
    <source>
        <dbReference type="Proteomes" id="UP000243591"/>
    </source>
</evidence>
<evidence type="ECO:0000259" key="13">
    <source>
        <dbReference type="PROSITE" id="PS51098"/>
    </source>
</evidence>
<comment type="subcellular location">
    <subcellularLocation>
        <location evidence="1">Cell membrane</location>
        <topology evidence="1">Multi-pass membrane protein</topology>
    </subcellularLocation>
</comment>
<dbReference type="InterPro" id="IPR003352">
    <property type="entry name" value="PTS_EIIC"/>
</dbReference>
<dbReference type="Pfam" id="PF02378">
    <property type="entry name" value="PTS_EIIC"/>
    <property type="match status" value="1"/>
</dbReference>
<feature type="domain" description="PTS EIIB type-1" evidence="13">
    <location>
        <begin position="4"/>
        <end position="86"/>
    </location>
</feature>
<dbReference type="InterPro" id="IPR036878">
    <property type="entry name" value="Glu_permease_IIB"/>
</dbReference>
<keyword evidence="6" id="KW-0598">Phosphotransferase system</keyword>
<dbReference type="InterPro" id="IPR013013">
    <property type="entry name" value="PTS_EIIC_1"/>
</dbReference>
<dbReference type="PROSITE" id="PS01035">
    <property type="entry name" value="PTS_EIIB_TYPE_1_CYS"/>
    <property type="match status" value="1"/>
</dbReference>
<dbReference type="PANTHER" id="PTHR30175:SF1">
    <property type="entry name" value="PTS SYSTEM ARBUTIN-, CELLOBIOSE-, AND SALICIN-SPECIFIC EIIBC COMPONENT-RELATED"/>
    <property type="match status" value="1"/>
</dbReference>
<dbReference type="STRING" id="2756.BFR44_07080"/>
<feature type="transmembrane region" description="Helical" evidence="12">
    <location>
        <begin position="343"/>
        <end position="363"/>
    </location>
</feature>
<evidence type="ECO:0000256" key="2">
    <source>
        <dbReference type="ARBA" id="ARBA00022448"/>
    </source>
</evidence>
<dbReference type="Proteomes" id="UP000243591">
    <property type="component" value="Chromosome"/>
</dbReference>
<dbReference type="InterPro" id="IPR001996">
    <property type="entry name" value="PTS_IIB_1"/>
</dbReference>
<dbReference type="GO" id="GO:0008982">
    <property type="term" value="F:protein-N(PI)-phosphohistidine-sugar phosphotransferase activity"/>
    <property type="evidence" value="ECO:0007669"/>
    <property type="project" value="InterPro"/>
</dbReference>
<proteinExistence type="predicted"/>
<feature type="transmembrane region" description="Helical" evidence="12">
    <location>
        <begin position="173"/>
        <end position="197"/>
    </location>
</feature>
<dbReference type="Pfam" id="PF00367">
    <property type="entry name" value="PTS_EIIB"/>
    <property type="match status" value="1"/>
</dbReference>
<evidence type="ECO:0000256" key="6">
    <source>
        <dbReference type="ARBA" id="ARBA00022683"/>
    </source>
</evidence>
<keyword evidence="8" id="KW-0418">Kinase</keyword>
<dbReference type="SUPFAM" id="SSF55604">
    <property type="entry name" value="Glucose permease domain IIB"/>
    <property type="match status" value="1"/>
</dbReference>
<feature type="active site" description="Phosphocysteine intermediate; for EIIB activity" evidence="11">
    <location>
        <position position="26"/>
    </location>
</feature>
<evidence type="ECO:0000256" key="12">
    <source>
        <dbReference type="SAM" id="Phobius"/>
    </source>
</evidence>
<evidence type="ECO:0000256" key="8">
    <source>
        <dbReference type="ARBA" id="ARBA00022777"/>
    </source>
</evidence>